<organism evidence="1 3">
    <name type="scientific">Rotaria sordida</name>
    <dbReference type="NCBI Taxonomy" id="392033"/>
    <lineage>
        <taxon>Eukaryota</taxon>
        <taxon>Metazoa</taxon>
        <taxon>Spiralia</taxon>
        <taxon>Gnathifera</taxon>
        <taxon>Rotifera</taxon>
        <taxon>Eurotatoria</taxon>
        <taxon>Bdelloidea</taxon>
        <taxon>Philodinida</taxon>
        <taxon>Philodinidae</taxon>
        <taxon>Rotaria</taxon>
    </lineage>
</organism>
<dbReference type="Proteomes" id="UP000663870">
    <property type="component" value="Unassembled WGS sequence"/>
</dbReference>
<comment type="caution">
    <text evidence="1">The sequence shown here is derived from an EMBL/GenBank/DDBJ whole genome shotgun (WGS) entry which is preliminary data.</text>
</comment>
<evidence type="ECO:0000313" key="1">
    <source>
        <dbReference type="EMBL" id="CAF1420487.1"/>
    </source>
</evidence>
<dbReference type="EMBL" id="CAJNOH010006086">
    <property type="protein sequence ID" value="CAF1420487.1"/>
    <property type="molecule type" value="Genomic_DNA"/>
</dbReference>
<accession>A0A815MC30</accession>
<name>A0A815MC30_9BILA</name>
<dbReference type="Proteomes" id="UP000663854">
    <property type="component" value="Unassembled WGS sequence"/>
</dbReference>
<evidence type="ECO:0000313" key="4">
    <source>
        <dbReference type="Proteomes" id="UP000663870"/>
    </source>
</evidence>
<dbReference type="EMBL" id="CAJNOL010007626">
    <property type="protein sequence ID" value="CAF1629960.1"/>
    <property type="molecule type" value="Genomic_DNA"/>
</dbReference>
<keyword evidence="4" id="KW-1185">Reference proteome</keyword>
<evidence type="ECO:0000313" key="3">
    <source>
        <dbReference type="Proteomes" id="UP000663854"/>
    </source>
</evidence>
<gene>
    <name evidence="2" type="ORF">JXQ802_LOCUS51672</name>
    <name evidence="1" type="ORF">PYM288_LOCUS35418</name>
</gene>
<dbReference type="AlphaFoldDB" id="A0A815MC30"/>
<reference evidence="1" key="1">
    <citation type="submission" date="2021-02" db="EMBL/GenBank/DDBJ databases">
        <authorList>
            <person name="Nowell W R."/>
        </authorList>
    </citation>
    <scope>NUCLEOTIDE SEQUENCE</scope>
</reference>
<protein>
    <submittedName>
        <fullName evidence="1">Uncharacterized protein</fullName>
    </submittedName>
</protein>
<feature type="non-terminal residue" evidence="1">
    <location>
        <position position="40"/>
    </location>
</feature>
<proteinExistence type="predicted"/>
<evidence type="ECO:0000313" key="2">
    <source>
        <dbReference type="EMBL" id="CAF1629960.1"/>
    </source>
</evidence>
<sequence>MGAGYTLTATSAVGDDIIRIVTPAVTTAGRTALGIGMFSI</sequence>